<sequence length="150" mass="15965">MASNLSEGAVEAIMNNRQTDPVAQNPVLQVVSSMKPIQARNPGNPTRYRCAISDGAYTITAIFATQLNGLIEGGQLTKHSIIRVTNYQANQLSANNKIMVVLGVEHLGNVEGRIGNPQAYTDGGSSSSAGQQQQPQPQQQQQQQAPAPAI</sequence>
<dbReference type="Proteomes" id="UP001145114">
    <property type="component" value="Unassembled WGS sequence"/>
</dbReference>
<evidence type="ECO:0000313" key="1">
    <source>
        <dbReference type="EMBL" id="KAJ1672466.1"/>
    </source>
</evidence>
<evidence type="ECO:0000313" key="2">
    <source>
        <dbReference type="Proteomes" id="UP001145114"/>
    </source>
</evidence>
<accession>A0ACC1HA44</accession>
<name>A0ACC1HA44_9FUNG</name>
<feature type="non-terminal residue" evidence="1">
    <location>
        <position position="150"/>
    </location>
</feature>
<reference evidence="1" key="1">
    <citation type="submission" date="2022-06" db="EMBL/GenBank/DDBJ databases">
        <title>Phylogenomic reconstructions and comparative analyses of Kickxellomycotina fungi.</title>
        <authorList>
            <person name="Reynolds N.K."/>
            <person name="Stajich J.E."/>
            <person name="Barry K."/>
            <person name="Grigoriev I.V."/>
            <person name="Crous P."/>
            <person name="Smith M.E."/>
        </authorList>
    </citation>
    <scope>NUCLEOTIDE SEQUENCE</scope>
    <source>
        <strain evidence="1">RSA 2271</strain>
    </source>
</reference>
<dbReference type="EMBL" id="JAMZIH010008334">
    <property type="protein sequence ID" value="KAJ1672466.1"/>
    <property type="molecule type" value="Genomic_DNA"/>
</dbReference>
<proteinExistence type="predicted"/>
<organism evidence="1 2">
    <name type="scientific">Spiromyces aspiralis</name>
    <dbReference type="NCBI Taxonomy" id="68401"/>
    <lineage>
        <taxon>Eukaryota</taxon>
        <taxon>Fungi</taxon>
        <taxon>Fungi incertae sedis</taxon>
        <taxon>Zoopagomycota</taxon>
        <taxon>Kickxellomycotina</taxon>
        <taxon>Kickxellomycetes</taxon>
        <taxon>Kickxellales</taxon>
        <taxon>Kickxellaceae</taxon>
        <taxon>Spiromyces</taxon>
    </lineage>
</organism>
<keyword evidence="2" id="KW-1185">Reference proteome</keyword>
<protein>
    <submittedName>
        <fullName evidence="1">Replication factor A protein 1</fullName>
    </submittedName>
</protein>
<gene>
    <name evidence="1" type="primary">RFA1_2</name>
    <name evidence="1" type="ORF">EV182_007117</name>
</gene>
<comment type="caution">
    <text evidence="1">The sequence shown here is derived from an EMBL/GenBank/DDBJ whole genome shotgun (WGS) entry which is preliminary data.</text>
</comment>